<dbReference type="InterPro" id="IPR023997">
    <property type="entry name" value="TonB-dep_OMP_SusC/RagA_CS"/>
</dbReference>
<dbReference type="RefSeq" id="WP_013632560.1">
    <property type="nucleotide sequence ID" value="NC_015177.1"/>
</dbReference>
<evidence type="ECO:0000256" key="3">
    <source>
        <dbReference type="ARBA" id="ARBA00022452"/>
    </source>
</evidence>
<gene>
    <name evidence="14" type="ordered locus">Pedsa_1500</name>
</gene>
<dbReference type="GO" id="GO:0015344">
    <property type="term" value="F:siderophore uptake transmembrane transporter activity"/>
    <property type="evidence" value="ECO:0007669"/>
    <property type="project" value="TreeGrafter"/>
</dbReference>
<dbReference type="InterPro" id="IPR039426">
    <property type="entry name" value="TonB-dep_rcpt-like"/>
</dbReference>
<keyword evidence="2 10" id="KW-0813">Transport</keyword>
<dbReference type="InterPro" id="IPR023996">
    <property type="entry name" value="TonB-dep_OMP_SusC/RagA"/>
</dbReference>
<dbReference type="GO" id="GO:0044718">
    <property type="term" value="P:siderophore transmembrane transport"/>
    <property type="evidence" value="ECO:0007669"/>
    <property type="project" value="TreeGrafter"/>
</dbReference>
<keyword evidence="3 10" id="KW-1134">Transmembrane beta strand</keyword>
<keyword evidence="6 11" id="KW-0798">TonB box</keyword>
<dbReference type="InterPro" id="IPR036942">
    <property type="entry name" value="Beta-barrel_TonB_sf"/>
</dbReference>
<keyword evidence="4 10" id="KW-0812">Transmembrane</keyword>
<dbReference type="Gene3D" id="2.40.170.20">
    <property type="entry name" value="TonB-dependent receptor, beta-barrel domain"/>
    <property type="match status" value="1"/>
</dbReference>
<dbReference type="InterPro" id="IPR008969">
    <property type="entry name" value="CarboxyPept-like_regulatory"/>
</dbReference>
<accession>F0S5B6</accession>
<dbReference type="Gene3D" id="2.170.130.10">
    <property type="entry name" value="TonB-dependent receptor, plug domain"/>
    <property type="match status" value="1"/>
</dbReference>
<evidence type="ECO:0000256" key="7">
    <source>
        <dbReference type="ARBA" id="ARBA00023136"/>
    </source>
</evidence>
<evidence type="ECO:0000256" key="4">
    <source>
        <dbReference type="ARBA" id="ARBA00022692"/>
    </source>
</evidence>
<sequence length="1063" mass="117371">MKQIFTQFPRLRLASKRSCSVDFKFVFALLAVLFCQSIAIAQNIKITGTVKDGTGETLPGVSVKLKGTQSGTMTDASGSFTINVPGTSSELQFTYVGYKTQGVKVGNQTNINVVMVENANDLDEVVVTGYGGAVKKRDLTSATSTVTAKMIEDRQPLNIFDALQGQATGVLVVNDNGEPGAEGSITIRGPSTFSSEGQGTDPLYVVDGVITPNFSSINPGDIQSFEILKDAASSAIYGSRAANGVILITTKKGVEGKPKLDVQYVYTMGRIAHEIQQSNPKDIRYYRQLQGQLGVLTDSLNPGLNSANDLQKLLLGNLAQKHDVRFSLSGGQKGLTYAASLNYLDDKGIALNTYVKRIQSRINVDYQATKKLKYSSNISVYRQAGNFANIGNSIRPVFDRPSSYLIYYPDGKLTSYINNKRNPVANALYEKNTREEYKVQFVNTLNYDFTKDLKLTVALNTQLDDGERFFFAPRYVYTQNGDKNYATNQFNKRFYYEAQSYLNYSKTFNVHHNFVATIGATRDRAKFSNVNLAGENFILENVTTITGANIVNFGAQRVVQSAVSTGSYFARANYSYKGRYLLSGVYRNDASSRFGEENRSGNFGSGSIAWRFTDEDFLKFTKSFLDDGKLRYSYGSLGNDAIGNYESIARVELGGNNYNGVAGAAPMSNLNNPQLKWETTIVQNVGLDLNFLKGRLTATLDAYVRNTKDLLYDRQMPKETGYNAIKVNVGDIENRGFEFSLMGTPIANEKFNWTVNANFTIQRGTIKKLYNGEEFVAIGTGGVSGGNANYLIREGGRIGDFYGWKNLGVYQYDVSNAYTPDGQKLIPYGVKVSGSGRGTSTAEGYTLNGQEYTGTIIKKKNSDGAVLLGGDTEWLDLDNDGIINDNDRHIIGNAQPDFYLGFINSFSYKQFSFSFIVNSTVGGKVYNQFKQNLTNFANNGNPSLPEAIYGAWTKQGDIATYPYYPDKDTRKSQRPGGNSYFLEDGSFIRLSNARFTYRLDPKAAKKVFARNLSVYMYGVNLLTYTNYTGYDPEFSPSSGLTPGDDTGKYPKRRELGFGLTMGF</sequence>
<comment type="similarity">
    <text evidence="10 11">Belongs to the TonB-dependent receptor family.</text>
</comment>
<dbReference type="EMBL" id="CP002545">
    <property type="protein sequence ID" value="ADY52061.1"/>
    <property type="molecule type" value="Genomic_DNA"/>
</dbReference>
<evidence type="ECO:0000256" key="5">
    <source>
        <dbReference type="ARBA" id="ARBA00022729"/>
    </source>
</evidence>
<evidence type="ECO:0000256" key="2">
    <source>
        <dbReference type="ARBA" id="ARBA00022448"/>
    </source>
</evidence>
<dbReference type="Proteomes" id="UP000000310">
    <property type="component" value="Chromosome"/>
</dbReference>
<dbReference type="KEGG" id="psn:Pedsa_1500"/>
<dbReference type="STRING" id="762903.Pedsa_1500"/>
<evidence type="ECO:0000256" key="10">
    <source>
        <dbReference type="PROSITE-ProRule" id="PRU01360"/>
    </source>
</evidence>
<evidence type="ECO:0000259" key="12">
    <source>
        <dbReference type="Pfam" id="PF00593"/>
    </source>
</evidence>
<dbReference type="GO" id="GO:0009279">
    <property type="term" value="C:cell outer membrane"/>
    <property type="evidence" value="ECO:0007669"/>
    <property type="project" value="UniProtKB-SubCell"/>
</dbReference>
<dbReference type="HOGENOM" id="CLU_004317_0_2_10"/>
<dbReference type="Pfam" id="PF13715">
    <property type="entry name" value="CarbopepD_reg_2"/>
    <property type="match status" value="1"/>
</dbReference>
<dbReference type="NCBIfam" id="TIGR04056">
    <property type="entry name" value="OMP_RagA_SusC"/>
    <property type="match status" value="1"/>
</dbReference>
<dbReference type="eggNOG" id="COG4206">
    <property type="taxonomic scope" value="Bacteria"/>
</dbReference>
<dbReference type="InterPro" id="IPR012910">
    <property type="entry name" value="Plug_dom"/>
</dbReference>
<evidence type="ECO:0000259" key="13">
    <source>
        <dbReference type="Pfam" id="PF07715"/>
    </source>
</evidence>
<dbReference type="NCBIfam" id="TIGR04057">
    <property type="entry name" value="SusC_RagA_signa"/>
    <property type="match status" value="1"/>
</dbReference>
<dbReference type="Pfam" id="PF07715">
    <property type="entry name" value="Plug"/>
    <property type="match status" value="1"/>
</dbReference>
<reference evidence="14 15" key="1">
    <citation type="journal article" date="2011" name="Stand. Genomic Sci.">
        <title>Complete genome sequence of the gliding, heparinolytic Pedobacter saltans type strain (113).</title>
        <authorList>
            <person name="Liolios K."/>
            <person name="Sikorski J."/>
            <person name="Lu M."/>
            <person name="Nolan M."/>
            <person name="Lapidus A."/>
            <person name="Lucas S."/>
            <person name="Hammon N."/>
            <person name="Deshpande S."/>
            <person name="Cheng J.F."/>
            <person name="Tapia R."/>
            <person name="Han C."/>
            <person name="Goodwin L."/>
            <person name="Pitluck S."/>
            <person name="Huntemann M."/>
            <person name="Ivanova N."/>
            <person name="Pagani I."/>
            <person name="Mavromatis K."/>
            <person name="Ovchinikova G."/>
            <person name="Pati A."/>
            <person name="Chen A."/>
            <person name="Palaniappan K."/>
            <person name="Land M."/>
            <person name="Hauser L."/>
            <person name="Brambilla E.M."/>
            <person name="Kotsyurbenko O."/>
            <person name="Rohde M."/>
            <person name="Tindall B.J."/>
            <person name="Abt B."/>
            <person name="Goker M."/>
            <person name="Detter J.C."/>
            <person name="Woyke T."/>
            <person name="Bristow J."/>
            <person name="Eisen J.A."/>
            <person name="Markowitz V."/>
            <person name="Hugenholtz P."/>
            <person name="Klenk H.P."/>
            <person name="Kyrpides N.C."/>
        </authorList>
    </citation>
    <scope>NUCLEOTIDE SEQUENCE [LARGE SCALE GENOMIC DNA]</scope>
    <source>
        <strain evidence="15">ATCC 51119 / DSM 12145 / JCM 21818 / LMG 10337 / NBRC 100064 / NCIMB 13643</strain>
    </source>
</reference>
<feature type="domain" description="TonB-dependent receptor-like beta-barrel" evidence="12">
    <location>
        <begin position="407"/>
        <end position="823"/>
    </location>
</feature>
<dbReference type="PANTHER" id="PTHR30069">
    <property type="entry name" value="TONB-DEPENDENT OUTER MEMBRANE RECEPTOR"/>
    <property type="match status" value="1"/>
</dbReference>
<evidence type="ECO:0000256" key="6">
    <source>
        <dbReference type="ARBA" id="ARBA00023077"/>
    </source>
</evidence>
<evidence type="ECO:0000256" key="11">
    <source>
        <dbReference type="RuleBase" id="RU003357"/>
    </source>
</evidence>
<comment type="subcellular location">
    <subcellularLocation>
        <location evidence="1 10">Cell outer membrane</location>
        <topology evidence="1 10">Multi-pass membrane protein</topology>
    </subcellularLocation>
</comment>
<dbReference type="SUPFAM" id="SSF56935">
    <property type="entry name" value="Porins"/>
    <property type="match status" value="1"/>
</dbReference>
<reference evidence="15" key="2">
    <citation type="submission" date="2011-02" db="EMBL/GenBank/DDBJ databases">
        <title>The complete genome of Pedobacter saltans DSM 12145.</title>
        <authorList>
            <consortium name="US DOE Joint Genome Institute (JGI-PGF)"/>
            <person name="Lucas S."/>
            <person name="Copeland A."/>
            <person name="Lapidus A."/>
            <person name="Bruce D."/>
            <person name="Goodwin L."/>
            <person name="Pitluck S."/>
            <person name="Kyrpides N."/>
            <person name="Mavromatis K."/>
            <person name="Pagani I."/>
            <person name="Ivanova N."/>
            <person name="Ovchinnikova G."/>
            <person name="Lu M."/>
            <person name="Detter J.C."/>
            <person name="Han C."/>
            <person name="Land M."/>
            <person name="Hauser L."/>
            <person name="Markowitz V."/>
            <person name="Cheng J.-F."/>
            <person name="Hugenholtz P."/>
            <person name="Woyke T."/>
            <person name="Wu D."/>
            <person name="Tindall B."/>
            <person name="Pomrenke H.G."/>
            <person name="Brambilla E."/>
            <person name="Klenk H.-P."/>
            <person name="Eisen J.A."/>
        </authorList>
    </citation>
    <scope>NUCLEOTIDE SEQUENCE [LARGE SCALE GENOMIC DNA]</scope>
    <source>
        <strain evidence="15">ATCC 51119 / DSM 12145 / JCM 21818 / LMG 10337 / NBRC 100064 / NCIMB 13643</strain>
    </source>
</reference>
<dbReference type="AlphaFoldDB" id="F0S5B6"/>
<dbReference type="Gene3D" id="2.60.40.1120">
    <property type="entry name" value="Carboxypeptidase-like, regulatory domain"/>
    <property type="match status" value="1"/>
</dbReference>
<feature type="domain" description="TonB-dependent receptor plug" evidence="13">
    <location>
        <begin position="135"/>
        <end position="245"/>
    </location>
</feature>
<keyword evidence="5" id="KW-0732">Signal</keyword>
<dbReference type="InterPro" id="IPR000531">
    <property type="entry name" value="Beta-barrel_TonB"/>
</dbReference>
<name>F0S5B6_PSESL</name>
<evidence type="ECO:0000256" key="8">
    <source>
        <dbReference type="ARBA" id="ARBA00023170"/>
    </source>
</evidence>
<dbReference type="SUPFAM" id="SSF49464">
    <property type="entry name" value="Carboxypeptidase regulatory domain-like"/>
    <property type="match status" value="1"/>
</dbReference>
<evidence type="ECO:0000313" key="14">
    <source>
        <dbReference type="EMBL" id="ADY52061.1"/>
    </source>
</evidence>
<keyword evidence="9 10" id="KW-0998">Cell outer membrane</keyword>
<proteinExistence type="inferred from homology"/>
<evidence type="ECO:0000313" key="15">
    <source>
        <dbReference type="Proteomes" id="UP000000310"/>
    </source>
</evidence>
<protein>
    <submittedName>
        <fullName evidence="14">TonB-dependent receptor plug</fullName>
    </submittedName>
</protein>
<evidence type="ECO:0000256" key="1">
    <source>
        <dbReference type="ARBA" id="ARBA00004571"/>
    </source>
</evidence>
<dbReference type="OrthoDB" id="9768177at2"/>
<dbReference type="PANTHER" id="PTHR30069:SF29">
    <property type="entry name" value="HEMOGLOBIN AND HEMOGLOBIN-HAPTOGLOBIN-BINDING PROTEIN 1-RELATED"/>
    <property type="match status" value="1"/>
</dbReference>
<dbReference type="Pfam" id="PF00593">
    <property type="entry name" value="TonB_dep_Rec_b-barrel"/>
    <property type="match status" value="1"/>
</dbReference>
<dbReference type="InterPro" id="IPR037066">
    <property type="entry name" value="Plug_dom_sf"/>
</dbReference>
<dbReference type="PROSITE" id="PS52016">
    <property type="entry name" value="TONB_DEPENDENT_REC_3"/>
    <property type="match status" value="1"/>
</dbReference>
<keyword evidence="7 10" id="KW-0472">Membrane</keyword>
<keyword evidence="15" id="KW-1185">Reference proteome</keyword>
<organism evidence="14 15">
    <name type="scientific">Pseudopedobacter saltans (strain ATCC 51119 / DSM 12145 / JCM 21818 / CCUG 39354 / LMG 10337 / NBRC 100064 / NCIMB 13643)</name>
    <name type="common">Pedobacter saltans</name>
    <dbReference type="NCBI Taxonomy" id="762903"/>
    <lineage>
        <taxon>Bacteria</taxon>
        <taxon>Pseudomonadati</taxon>
        <taxon>Bacteroidota</taxon>
        <taxon>Sphingobacteriia</taxon>
        <taxon>Sphingobacteriales</taxon>
        <taxon>Sphingobacteriaceae</taxon>
        <taxon>Pseudopedobacter</taxon>
    </lineage>
</organism>
<evidence type="ECO:0000256" key="9">
    <source>
        <dbReference type="ARBA" id="ARBA00023237"/>
    </source>
</evidence>
<keyword evidence="8 14" id="KW-0675">Receptor</keyword>